<keyword evidence="1" id="KW-0472">Membrane</keyword>
<dbReference type="EMBL" id="JALDAY010000002">
    <property type="protein sequence ID" value="MCI3270675.1"/>
    <property type="molecule type" value="Genomic_DNA"/>
</dbReference>
<dbReference type="RefSeq" id="WP_242761979.1">
    <property type="nucleotide sequence ID" value="NZ_JALDAY010000002.1"/>
</dbReference>
<evidence type="ECO:0000313" key="3">
    <source>
        <dbReference type="Proteomes" id="UP001165269"/>
    </source>
</evidence>
<evidence type="ECO:0000313" key="2">
    <source>
        <dbReference type="EMBL" id="MCI3270675.1"/>
    </source>
</evidence>
<evidence type="ECO:0000256" key="1">
    <source>
        <dbReference type="SAM" id="Phobius"/>
    </source>
</evidence>
<keyword evidence="1" id="KW-0812">Transmembrane</keyword>
<organism evidence="2 3">
    <name type="scientific">Streptomyces cylindrosporus</name>
    <dbReference type="NCBI Taxonomy" id="2927583"/>
    <lineage>
        <taxon>Bacteria</taxon>
        <taxon>Bacillati</taxon>
        <taxon>Actinomycetota</taxon>
        <taxon>Actinomycetes</taxon>
        <taxon>Kitasatosporales</taxon>
        <taxon>Streptomycetaceae</taxon>
        <taxon>Streptomyces</taxon>
    </lineage>
</organism>
<sequence>MSTTAHTAQTAQGDPKPLRLSLRVWGCYMMTVGALLFLVPNQLIGLFGFPDIEDNWIRVFGALILNLGLVYFPMARDLPAAFVRWCIYSRYLFFCFATVIVIADWLPAGLLVFGAWDALNATWAWYGYRKASL</sequence>
<feature type="transmembrane region" description="Helical" evidence="1">
    <location>
        <begin position="55"/>
        <end position="72"/>
    </location>
</feature>
<feature type="transmembrane region" description="Helical" evidence="1">
    <location>
        <begin position="25"/>
        <end position="49"/>
    </location>
</feature>
<feature type="transmembrane region" description="Helical" evidence="1">
    <location>
        <begin position="92"/>
        <end position="116"/>
    </location>
</feature>
<keyword evidence="1" id="KW-1133">Transmembrane helix</keyword>
<reference evidence="2" key="1">
    <citation type="submission" date="2022-03" db="EMBL/GenBank/DDBJ databases">
        <title>Streptomyces 7R015 and 7R016 isolated from Barleria lupulina in Thailand.</title>
        <authorList>
            <person name="Kanchanasin P."/>
            <person name="Phongsopitanun W."/>
            <person name="Tanasupawat S."/>
        </authorList>
    </citation>
    <scope>NUCLEOTIDE SEQUENCE</scope>
    <source>
        <strain evidence="2">7R015</strain>
    </source>
</reference>
<protein>
    <submittedName>
        <fullName evidence="2">Uncharacterized protein</fullName>
    </submittedName>
</protein>
<gene>
    <name evidence="2" type="ORF">MQP27_06050</name>
</gene>
<comment type="caution">
    <text evidence="2">The sequence shown here is derived from an EMBL/GenBank/DDBJ whole genome shotgun (WGS) entry which is preliminary data.</text>
</comment>
<accession>A0ABS9Y0H0</accession>
<proteinExistence type="predicted"/>
<keyword evidence="3" id="KW-1185">Reference proteome</keyword>
<name>A0ABS9Y0H0_9ACTN</name>
<dbReference type="Proteomes" id="UP001165269">
    <property type="component" value="Unassembled WGS sequence"/>
</dbReference>